<evidence type="ECO:0000256" key="3">
    <source>
        <dbReference type="ARBA" id="ARBA00023136"/>
    </source>
</evidence>
<evidence type="ECO:0000256" key="6">
    <source>
        <dbReference type="PROSITE-ProRule" id="PRU00284"/>
    </source>
</evidence>
<dbReference type="PANTHER" id="PTHR32089">
    <property type="entry name" value="METHYL-ACCEPTING CHEMOTAXIS PROTEIN MCPB"/>
    <property type="match status" value="1"/>
</dbReference>
<name>A0ABR5K2H3_9BACI</name>
<organism evidence="10 11">
    <name type="scientific">Lysinibacillus contaminans</name>
    <dbReference type="NCBI Taxonomy" id="1293441"/>
    <lineage>
        <taxon>Bacteria</taxon>
        <taxon>Bacillati</taxon>
        <taxon>Bacillota</taxon>
        <taxon>Bacilli</taxon>
        <taxon>Bacillales</taxon>
        <taxon>Bacillaceae</taxon>
        <taxon>Lysinibacillus</taxon>
    </lineage>
</organism>
<evidence type="ECO:0000256" key="4">
    <source>
        <dbReference type="ARBA" id="ARBA00023224"/>
    </source>
</evidence>
<sequence length="571" mass="62524">MEMSLRNATIGMKLIILIASSILMFFIIGGTGYYFMNDMKKNSEAMYQDALLPIEWQSRIQTNNRAIDGYTLEMILSTDVKERQSLKALINERLNDNEKLIYSLEESLLFDTEIEKIAQFKETYAKYKEDLYKSMDLVVAGNGKFDYLTYQQVLKEPVYKSNAILDEIGVFLDKYADNLNTSTTKSLNTSNTIVITIIFLSLVFQILMGYVISRMIINPIKAIETLMAKAESGDLTVAGKYRSADEIGVLTSSFNSMVSRFRDLMRQVNSTSEQVAASSEELTASAEESKKASGEIAQTIQDVAVGADRQVEETKESKEIVEEMASSIQLIASSTLDISTNAVGTSQKALEGNEAIQSTIKQMSSINTTVSQLSQVIEGLGIRSQDIGKIIEEITNIATQTNLLALNAAIESARAGEHGKGFAVVADEVRKLAEQSAVSAQRIAQMIALIQKETLIAVESMEQTTSEVTNGIEVVNKAGETFAQIRTSVDDVADQLQNVSAAAGQITEGVKLVLQSEDKLAEIAEETATSTQNVAAATEEQLASMEEIATSADSLANLAEDLQKQIEFFKV</sequence>
<dbReference type="PRINTS" id="PR00260">
    <property type="entry name" value="CHEMTRNSDUCR"/>
</dbReference>
<dbReference type="InterPro" id="IPR003660">
    <property type="entry name" value="HAMP_dom"/>
</dbReference>
<evidence type="ECO:0000259" key="8">
    <source>
        <dbReference type="PROSITE" id="PS50111"/>
    </source>
</evidence>
<dbReference type="SUPFAM" id="SSF58104">
    <property type="entry name" value="Methyl-accepting chemotaxis protein (MCP) signaling domain"/>
    <property type="match status" value="1"/>
</dbReference>
<keyword evidence="2" id="KW-1003">Cell membrane</keyword>
<comment type="subcellular location">
    <subcellularLocation>
        <location evidence="1">Cell membrane</location>
    </subcellularLocation>
</comment>
<keyword evidence="11" id="KW-1185">Reference proteome</keyword>
<dbReference type="InterPro" id="IPR004089">
    <property type="entry name" value="MCPsignal_dom"/>
</dbReference>
<dbReference type="CDD" id="cd11386">
    <property type="entry name" value="MCP_signal"/>
    <property type="match status" value="1"/>
</dbReference>
<dbReference type="PANTHER" id="PTHR32089:SF112">
    <property type="entry name" value="LYSOZYME-LIKE PROTEIN-RELATED"/>
    <property type="match status" value="1"/>
</dbReference>
<evidence type="ECO:0000256" key="7">
    <source>
        <dbReference type="SAM" id="Phobius"/>
    </source>
</evidence>
<keyword evidence="3 7" id="KW-0472">Membrane</keyword>
<reference evidence="11" key="1">
    <citation type="submission" date="2015-07" db="EMBL/GenBank/DDBJ databases">
        <title>Fjat-14205 dsm 2895.</title>
        <authorList>
            <person name="Liu B."/>
            <person name="Wang J."/>
            <person name="Zhu Y."/>
            <person name="Liu G."/>
            <person name="Chen Q."/>
            <person name="Chen Z."/>
            <person name="Lan J."/>
            <person name="Che J."/>
            <person name="Ge C."/>
            <person name="Shi H."/>
            <person name="Pan Z."/>
            <person name="Liu X."/>
        </authorList>
    </citation>
    <scope>NUCLEOTIDE SEQUENCE [LARGE SCALE GENOMIC DNA]</scope>
    <source>
        <strain evidence="11">DSM 25560</strain>
    </source>
</reference>
<evidence type="ECO:0000313" key="10">
    <source>
        <dbReference type="EMBL" id="KOS68926.1"/>
    </source>
</evidence>
<evidence type="ECO:0000313" key="11">
    <source>
        <dbReference type="Proteomes" id="UP000050668"/>
    </source>
</evidence>
<dbReference type="Pfam" id="PF00672">
    <property type="entry name" value="HAMP"/>
    <property type="match status" value="1"/>
</dbReference>
<dbReference type="Gene3D" id="1.10.287.950">
    <property type="entry name" value="Methyl-accepting chemotaxis protein"/>
    <property type="match status" value="1"/>
</dbReference>
<keyword evidence="7" id="KW-1133">Transmembrane helix</keyword>
<feature type="transmembrane region" description="Helical" evidence="7">
    <location>
        <begin position="12"/>
        <end position="36"/>
    </location>
</feature>
<comment type="caution">
    <text evidence="10">The sequence shown here is derived from an EMBL/GenBank/DDBJ whole genome shotgun (WGS) entry which is preliminary data.</text>
</comment>
<dbReference type="CDD" id="cd06225">
    <property type="entry name" value="HAMP"/>
    <property type="match status" value="1"/>
</dbReference>
<evidence type="ECO:0000256" key="5">
    <source>
        <dbReference type="ARBA" id="ARBA00029447"/>
    </source>
</evidence>
<dbReference type="SMART" id="SM00304">
    <property type="entry name" value="HAMP"/>
    <property type="match status" value="1"/>
</dbReference>
<dbReference type="Gene3D" id="6.10.340.10">
    <property type="match status" value="1"/>
</dbReference>
<gene>
    <name evidence="10" type="ORF">AEA09_10465</name>
</gene>
<accession>A0ABR5K2H3</accession>
<dbReference type="Proteomes" id="UP000050668">
    <property type="component" value="Unassembled WGS sequence"/>
</dbReference>
<dbReference type="SMART" id="SM00283">
    <property type="entry name" value="MA"/>
    <property type="match status" value="1"/>
</dbReference>
<evidence type="ECO:0000256" key="1">
    <source>
        <dbReference type="ARBA" id="ARBA00004236"/>
    </source>
</evidence>
<keyword evidence="7" id="KW-0812">Transmembrane</keyword>
<evidence type="ECO:0008006" key="12">
    <source>
        <dbReference type="Google" id="ProtNLM"/>
    </source>
</evidence>
<dbReference type="Pfam" id="PF00015">
    <property type="entry name" value="MCPsignal"/>
    <property type="match status" value="1"/>
</dbReference>
<feature type="domain" description="Methyl-accepting transducer" evidence="8">
    <location>
        <begin position="285"/>
        <end position="556"/>
    </location>
</feature>
<dbReference type="EMBL" id="LGRV01000003">
    <property type="protein sequence ID" value="KOS68926.1"/>
    <property type="molecule type" value="Genomic_DNA"/>
</dbReference>
<dbReference type="PROSITE" id="PS50111">
    <property type="entry name" value="CHEMOTAXIS_TRANSDUC_2"/>
    <property type="match status" value="1"/>
</dbReference>
<comment type="similarity">
    <text evidence="5">Belongs to the methyl-accepting chemotaxis (MCP) protein family.</text>
</comment>
<keyword evidence="4 6" id="KW-0807">Transducer</keyword>
<evidence type="ECO:0000256" key="2">
    <source>
        <dbReference type="ARBA" id="ARBA00022475"/>
    </source>
</evidence>
<dbReference type="InterPro" id="IPR024478">
    <property type="entry name" value="HlyB_4HB_MCP"/>
</dbReference>
<protein>
    <recommendedName>
        <fullName evidence="12">Chemotaxis protein</fullName>
    </recommendedName>
</protein>
<evidence type="ECO:0000259" key="9">
    <source>
        <dbReference type="PROSITE" id="PS50885"/>
    </source>
</evidence>
<feature type="transmembrane region" description="Helical" evidence="7">
    <location>
        <begin position="192"/>
        <end position="212"/>
    </location>
</feature>
<dbReference type="Pfam" id="PF12729">
    <property type="entry name" value="4HB_MCP_1"/>
    <property type="match status" value="1"/>
</dbReference>
<dbReference type="InterPro" id="IPR004090">
    <property type="entry name" value="Chemotax_Me-accpt_rcpt"/>
</dbReference>
<proteinExistence type="inferred from homology"/>
<dbReference type="PROSITE" id="PS50885">
    <property type="entry name" value="HAMP"/>
    <property type="match status" value="1"/>
</dbReference>
<feature type="domain" description="HAMP" evidence="9">
    <location>
        <begin position="214"/>
        <end position="266"/>
    </location>
</feature>